<dbReference type="InterPro" id="IPR011990">
    <property type="entry name" value="TPR-like_helical_dom_sf"/>
</dbReference>
<gene>
    <name evidence="4" type="ORF">POPTR_002G192100</name>
</gene>
<dbReference type="GO" id="GO:0003729">
    <property type="term" value="F:mRNA binding"/>
    <property type="evidence" value="ECO:0000318"/>
    <property type="project" value="GO_Central"/>
</dbReference>
<comment type="similarity">
    <text evidence="1">Belongs to the PPR family. P subfamily.</text>
</comment>
<dbReference type="Proteomes" id="UP000006729">
    <property type="component" value="Chromosome 2"/>
</dbReference>
<accession>A0A2K2BL78</accession>
<name>A0A2K2BL78_POPTR</name>
<feature type="repeat" description="PPR" evidence="3">
    <location>
        <begin position="58"/>
        <end position="92"/>
    </location>
</feature>
<evidence type="ECO:0000256" key="1">
    <source>
        <dbReference type="ARBA" id="ARBA00007626"/>
    </source>
</evidence>
<dbReference type="InterPro" id="IPR002885">
    <property type="entry name" value="PPR_rpt"/>
</dbReference>
<dbReference type="PANTHER" id="PTHR47938">
    <property type="entry name" value="RESPIRATORY COMPLEX I CHAPERONE (CIA84), PUTATIVE (AFU_ORTHOLOGUE AFUA_2G06020)-RELATED"/>
    <property type="match status" value="1"/>
</dbReference>
<evidence type="ECO:0000313" key="4">
    <source>
        <dbReference type="EMBL" id="PNT50535.1"/>
    </source>
</evidence>
<dbReference type="NCBIfam" id="TIGR00756">
    <property type="entry name" value="PPR"/>
    <property type="match status" value="2"/>
</dbReference>
<evidence type="ECO:0000313" key="5">
    <source>
        <dbReference type="Proteomes" id="UP000006729"/>
    </source>
</evidence>
<organism evidence="4 5">
    <name type="scientific">Populus trichocarpa</name>
    <name type="common">Western balsam poplar</name>
    <name type="synonym">Populus balsamifera subsp. trichocarpa</name>
    <dbReference type="NCBI Taxonomy" id="3694"/>
    <lineage>
        <taxon>Eukaryota</taxon>
        <taxon>Viridiplantae</taxon>
        <taxon>Streptophyta</taxon>
        <taxon>Embryophyta</taxon>
        <taxon>Tracheophyta</taxon>
        <taxon>Spermatophyta</taxon>
        <taxon>Magnoliopsida</taxon>
        <taxon>eudicotyledons</taxon>
        <taxon>Gunneridae</taxon>
        <taxon>Pentapetalae</taxon>
        <taxon>rosids</taxon>
        <taxon>fabids</taxon>
        <taxon>Malpighiales</taxon>
        <taxon>Salicaceae</taxon>
        <taxon>Saliceae</taxon>
        <taxon>Populus</taxon>
    </lineage>
</organism>
<keyword evidence="5" id="KW-1185">Reference proteome</keyword>
<dbReference type="AlphaFoldDB" id="A0A2K2BL78"/>
<dbReference type="GO" id="GO:0005737">
    <property type="term" value="C:cytoplasm"/>
    <property type="evidence" value="ECO:0000318"/>
    <property type="project" value="GO_Central"/>
</dbReference>
<protein>
    <recommendedName>
        <fullName evidence="6">Pentatricopeptide repeat-containing protein</fullName>
    </recommendedName>
</protein>
<dbReference type="Gene3D" id="1.25.40.10">
    <property type="entry name" value="Tetratricopeptide repeat domain"/>
    <property type="match status" value="2"/>
</dbReference>
<keyword evidence="2" id="KW-0677">Repeat</keyword>
<feature type="repeat" description="PPR" evidence="3">
    <location>
        <begin position="148"/>
        <end position="182"/>
    </location>
</feature>
<dbReference type="EMBL" id="CM009291">
    <property type="protein sequence ID" value="PNT50535.1"/>
    <property type="molecule type" value="Genomic_DNA"/>
</dbReference>
<dbReference type="GO" id="GO:0006397">
    <property type="term" value="P:mRNA processing"/>
    <property type="evidence" value="ECO:0000318"/>
    <property type="project" value="GO_Central"/>
</dbReference>
<dbReference type="Pfam" id="PF13041">
    <property type="entry name" value="PPR_2"/>
    <property type="match status" value="2"/>
</dbReference>
<reference evidence="4 5" key="1">
    <citation type="journal article" date="2006" name="Science">
        <title>The genome of black cottonwood, Populus trichocarpa (Torr. &amp; Gray).</title>
        <authorList>
            <person name="Tuskan G.A."/>
            <person name="Difazio S."/>
            <person name="Jansson S."/>
            <person name="Bohlmann J."/>
            <person name="Grigoriev I."/>
            <person name="Hellsten U."/>
            <person name="Putnam N."/>
            <person name="Ralph S."/>
            <person name="Rombauts S."/>
            <person name="Salamov A."/>
            <person name="Schein J."/>
            <person name="Sterck L."/>
            <person name="Aerts A."/>
            <person name="Bhalerao R.R."/>
            <person name="Bhalerao R.P."/>
            <person name="Blaudez D."/>
            <person name="Boerjan W."/>
            <person name="Brun A."/>
            <person name="Brunner A."/>
            <person name="Busov V."/>
            <person name="Campbell M."/>
            <person name="Carlson J."/>
            <person name="Chalot M."/>
            <person name="Chapman J."/>
            <person name="Chen G.L."/>
            <person name="Cooper D."/>
            <person name="Coutinho P.M."/>
            <person name="Couturier J."/>
            <person name="Covert S."/>
            <person name="Cronk Q."/>
            <person name="Cunningham R."/>
            <person name="Davis J."/>
            <person name="Degroeve S."/>
            <person name="Dejardin A."/>
            <person name="Depamphilis C."/>
            <person name="Detter J."/>
            <person name="Dirks B."/>
            <person name="Dubchak I."/>
            <person name="Duplessis S."/>
            <person name="Ehlting J."/>
            <person name="Ellis B."/>
            <person name="Gendler K."/>
            <person name="Goodstein D."/>
            <person name="Gribskov M."/>
            <person name="Grimwood J."/>
            <person name="Groover A."/>
            <person name="Gunter L."/>
            <person name="Hamberger B."/>
            <person name="Heinze B."/>
            <person name="Helariutta Y."/>
            <person name="Henrissat B."/>
            <person name="Holligan D."/>
            <person name="Holt R."/>
            <person name="Huang W."/>
            <person name="Islam-Faridi N."/>
            <person name="Jones S."/>
            <person name="Jones-Rhoades M."/>
            <person name="Jorgensen R."/>
            <person name="Joshi C."/>
            <person name="Kangasjarvi J."/>
            <person name="Karlsson J."/>
            <person name="Kelleher C."/>
            <person name="Kirkpatrick R."/>
            <person name="Kirst M."/>
            <person name="Kohler A."/>
            <person name="Kalluri U."/>
            <person name="Larimer F."/>
            <person name="Leebens-Mack J."/>
            <person name="Leple J.C."/>
            <person name="Locascio P."/>
            <person name="Lou Y."/>
            <person name="Lucas S."/>
            <person name="Martin F."/>
            <person name="Montanini B."/>
            <person name="Napoli C."/>
            <person name="Nelson D.R."/>
            <person name="Nelson C."/>
            <person name="Nieminen K."/>
            <person name="Nilsson O."/>
            <person name="Pereda V."/>
            <person name="Peter G."/>
            <person name="Philippe R."/>
            <person name="Pilate G."/>
            <person name="Poliakov A."/>
            <person name="Razumovskaya J."/>
            <person name="Richardson P."/>
            <person name="Rinaldi C."/>
            <person name="Ritland K."/>
            <person name="Rouze P."/>
            <person name="Ryaboy D."/>
            <person name="Schmutz J."/>
            <person name="Schrader J."/>
            <person name="Segerman B."/>
            <person name="Shin H."/>
            <person name="Siddiqui A."/>
            <person name="Sterky F."/>
            <person name="Terry A."/>
            <person name="Tsai C.J."/>
            <person name="Uberbacher E."/>
            <person name="Unneberg P."/>
            <person name="Vahala J."/>
            <person name="Wall K."/>
            <person name="Wessler S."/>
            <person name="Yang G."/>
            <person name="Yin T."/>
            <person name="Douglas C."/>
            <person name="Marra M."/>
            <person name="Sandberg G."/>
            <person name="Van de Peer Y."/>
            <person name="Rokhsar D."/>
        </authorList>
    </citation>
    <scope>NUCLEOTIDE SEQUENCE [LARGE SCALE GENOMIC DNA]</scope>
    <source>
        <strain evidence="5">cv. Nisqually</strain>
    </source>
</reference>
<proteinExistence type="inferred from homology"/>
<dbReference type="InParanoid" id="A0A2K2BL78"/>
<evidence type="ECO:0008006" key="6">
    <source>
        <dbReference type="Google" id="ProtNLM"/>
    </source>
</evidence>
<evidence type="ECO:0000256" key="3">
    <source>
        <dbReference type="PROSITE-ProRule" id="PRU00708"/>
    </source>
</evidence>
<evidence type="ECO:0000256" key="2">
    <source>
        <dbReference type="ARBA" id="ARBA00022737"/>
    </source>
</evidence>
<dbReference type="Pfam" id="PF01535">
    <property type="entry name" value="PPR"/>
    <property type="match status" value="1"/>
</dbReference>
<dbReference type="PROSITE" id="PS51375">
    <property type="entry name" value="PPR"/>
    <property type="match status" value="2"/>
</dbReference>
<dbReference type="PANTHER" id="PTHR47938:SF46">
    <property type="entry name" value="PENTACOTRIPEPTIDE-REPEAT REGION OF PRORP DOMAIN-CONTAINING PROTEIN"/>
    <property type="match status" value="1"/>
</dbReference>
<sequence>MIFRAFFLKISSSTANSYHELFLLFSLLSAAAGITRREHYETVVASSREIEFLGVKHDIHSLSILINCFCHLQRVDFGFSVLSKILKLGLEPRMATFTTLLNGLCKEEKWIKLRCCMMICGLCQAGRPLAAQRFFRDAKEHCESVKPNMVIYTILVDSLCKCGKLKDGKELFYGHIDEGFQPNVYTHAGLIAELCKGLESNFVLQILLEYFQVGYIIILLAISDIRATNLRMQAMALDTKSQDLRRLEESFEPASKEKSQKYEQVMESPEGYDQQLEVTKYVHEAKFGELINELSY</sequence>